<dbReference type="EMBL" id="ARYL01000002">
    <property type="protein sequence ID" value="KDA04078.1"/>
    <property type="molecule type" value="Genomic_DNA"/>
</dbReference>
<sequence>MSFGNLTSSFGFSLTFWTIAVAEAAALLFLFLSTLGQPQYGGNDGGREMALVFFILTPGIVLLLCMLLFAFSRSPVWRMLALLAVIGPGLLLLSNRVRSATMTHRIEQMQLGRGYFTVRAMNDMGAAIVACDTAAMQSLAPGMDLDATGKEDMTLVRLAVERASDGPACERGSRLDVVMTLLALGAAPDSGLDRALAATSPKILDALLKAGANPNQVDSFGNPLVFRWCASLPLTHARMLIAHGLDLEATEYGAPLALVLAINRRWDLVELLIQSGADWRIPREDGRTVSGELAEQLAELQEGQNAVPPVMLRVSDLIGTLPQTDKSALQP</sequence>
<evidence type="ECO:0000256" key="1">
    <source>
        <dbReference type="SAM" id="Phobius"/>
    </source>
</evidence>
<comment type="caution">
    <text evidence="2">The sequence shown here is derived from an EMBL/GenBank/DDBJ whole genome shotgun (WGS) entry which is preliminary data.</text>
</comment>
<evidence type="ECO:0000313" key="2">
    <source>
        <dbReference type="EMBL" id="KDA04078.1"/>
    </source>
</evidence>
<dbReference type="OrthoDB" id="928522at2"/>
<dbReference type="PATRIC" id="fig|1280953.3.peg.408"/>
<keyword evidence="3" id="KW-1185">Reference proteome</keyword>
<feature type="transmembrane region" description="Helical" evidence="1">
    <location>
        <begin position="77"/>
        <end position="95"/>
    </location>
</feature>
<dbReference type="SUPFAM" id="SSF48403">
    <property type="entry name" value="Ankyrin repeat"/>
    <property type="match status" value="1"/>
</dbReference>
<dbReference type="Proteomes" id="UP000024942">
    <property type="component" value="Unassembled WGS sequence"/>
</dbReference>
<feature type="transmembrane region" description="Helical" evidence="1">
    <location>
        <begin position="12"/>
        <end position="31"/>
    </location>
</feature>
<name>A0A059GC51_9PROT</name>
<dbReference type="AlphaFoldDB" id="A0A059GC51"/>
<organism evidence="2 3">
    <name type="scientific">Hyphomonas oceanitis SCH89</name>
    <dbReference type="NCBI Taxonomy" id="1280953"/>
    <lineage>
        <taxon>Bacteria</taxon>
        <taxon>Pseudomonadati</taxon>
        <taxon>Pseudomonadota</taxon>
        <taxon>Alphaproteobacteria</taxon>
        <taxon>Hyphomonadales</taxon>
        <taxon>Hyphomonadaceae</taxon>
        <taxon>Hyphomonas</taxon>
    </lineage>
</organism>
<gene>
    <name evidence="2" type="ORF">HOC_02031</name>
</gene>
<dbReference type="eggNOG" id="COG0666">
    <property type="taxonomic scope" value="Bacteria"/>
</dbReference>
<keyword evidence="1" id="KW-0472">Membrane</keyword>
<accession>A0A059GC51</accession>
<reference evidence="2 3" key="1">
    <citation type="journal article" date="2014" name="Antonie Van Leeuwenhoek">
        <title>Hyphomonas beringensis sp. nov. and Hyphomonas chukchiensis sp. nov., isolated from surface seawater of the Bering Sea and Chukchi Sea.</title>
        <authorList>
            <person name="Li C."/>
            <person name="Lai Q."/>
            <person name="Li G."/>
            <person name="Dong C."/>
            <person name="Wang J."/>
            <person name="Liao Y."/>
            <person name="Shao Z."/>
        </authorList>
    </citation>
    <scope>NUCLEOTIDE SEQUENCE [LARGE SCALE GENOMIC DNA]</scope>
    <source>
        <strain evidence="2 3">SCH89</strain>
    </source>
</reference>
<keyword evidence="1" id="KW-0812">Transmembrane</keyword>
<proteinExistence type="predicted"/>
<feature type="transmembrane region" description="Helical" evidence="1">
    <location>
        <begin position="51"/>
        <end position="71"/>
    </location>
</feature>
<dbReference type="InterPro" id="IPR036770">
    <property type="entry name" value="Ankyrin_rpt-contain_sf"/>
</dbReference>
<evidence type="ECO:0000313" key="3">
    <source>
        <dbReference type="Proteomes" id="UP000024942"/>
    </source>
</evidence>
<keyword evidence="1" id="KW-1133">Transmembrane helix</keyword>
<dbReference type="Gene3D" id="1.25.40.20">
    <property type="entry name" value="Ankyrin repeat-containing domain"/>
    <property type="match status" value="1"/>
</dbReference>
<dbReference type="RefSeq" id="WP_035535467.1">
    <property type="nucleotide sequence ID" value="NZ_ARYL01000002.1"/>
</dbReference>
<dbReference type="STRING" id="1280953.HOC_02031"/>
<protein>
    <submittedName>
        <fullName evidence="2">Uncharacterized protein</fullName>
    </submittedName>
</protein>